<keyword evidence="7" id="KW-0418">Kinase</keyword>
<dbReference type="CDD" id="cd00082">
    <property type="entry name" value="HisKA"/>
    <property type="match status" value="1"/>
</dbReference>
<dbReference type="Pfam" id="PF08446">
    <property type="entry name" value="PAS_2"/>
    <property type="match status" value="1"/>
</dbReference>
<evidence type="ECO:0000256" key="10">
    <source>
        <dbReference type="ARBA" id="ARBA00023170"/>
    </source>
</evidence>
<evidence type="ECO:0000256" key="11">
    <source>
        <dbReference type="SAM" id="MobiDB-lite"/>
    </source>
</evidence>
<evidence type="ECO:0000313" key="14">
    <source>
        <dbReference type="EMBL" id="WAS91185.1"/>
    </source>
</evidence>
<dbReference type="PRINTS" id="PR01033">
    <property type="entry name" value="PHYTOCHROME"/>
</dbReference>
<dbReference type="Pfam" id="PF00360">
    <property type="entry name" value="PHY"/>
    <property type="match status" value="1"/>
</dbReference>
<dbReference type="InterPro" id="IPR003018">
    <property type="entry name" value="GAF"/>
</dbReference>
<dbReference type="InterPro" id="IPR003661">
    <property type="entry name" value="HisK_dim/P_dom"/>
</dbReference>
<dbReference type="Proteomes" id="UP001164459">
    <property type="component" value="Chromosome"/>
</dbReference>
<keyword evidence="10" id="KW-0675">Receptor</keyword>
<dbReference type="InterPro" id="IPR013654">
    <property type="entry name" value="PAS_2"/>
</dbReference>
<protein>
    <recommendedName>
        <fullName evidence="3">histidine kinase</fullName>
        <ecNumber evidence="3">2.7.13.3</ecNumber>
    </recommendedName>
</protein>
<dbReference type="Gene3D" id="3.30.565.10">
    <property type="entry name" value="Histidine kinase-like ATPase, C-terminal domain"/>
    <property type="match status" value="1"/>
</dbReference>
<dbReference type="GO" id="GO:0005524">
    <property type="term" value="F:ATP binding"/>
    <property type="evidence" value="ECO:0007669"/>
    <property type="project" value="UniProtKB-KW"/>
</dbReference>
<dbReference type="EC" id="2.7.13.3" evidence="3"/>
<dbReference type="InterPro" id="IPR043150">
    <property type="entry name" value="Phytochrome_PHY_sf"/>
</dbReference>
<evidence type="ECO:0000259" key="12">
    <source>
        <dbReference type="PROSITE" id="PS50046"/>
    </source>
</evidence>
<dbReference type="SUPFAM" id="SSF55781">
    <property type="entry name" value="GAF domain-like"/>
    <property type="match status" value="2"/>
</dbReference>
<comment type="catalytic activity">
    <reaction evidence="1">
        <text>ATP + protein L-histidine = ADP + protein N-phospho-L-histidine.</text>
        <dbReference type="EC" id="2.7.13.3"/>
    </reaction>
</comment>
<name>A0ABY7GW32_9BACT</name>
<gene>
    <name evidence="14" type="ORF">O0S08_33780</name>
</gene>
<dbReference type="InterPro" id="IPR029016">
    <property type="entry name" value="GAF-like_dom_sf"/>
</dbReference>
<keyword evidence="6" id="KW-0808">Transferase</keyword>
<dbReference type="Gene3D" id="3.30.450.40">
    <property type="match status" value="1"/>
</dbReference>
<evidence type="ECO:0000256" key="7">
    <source>
        <dbReference type="ARBA" id="ARBA00022777"/>
    </source>
</evidence>
<feature type="domain" description="Histidine kinase" evidence="13">
    <location>
        <begin position="530"/>
        <end position="749"/>
    </location>
</feature>
<dbReference type="InterPro" id="IPR036097">
    <property type="entry name" value="HisK_dim/P_sf"/>
</dbReference>
<evidence type="ECO:0000256" key="9">
    <source>
        <dbReference type="ARBA" id="ARBA00023012"/>
    </source>
</evidence>
<keyword evidence="14" id="KW-0547">Nucleotide-binding</keyword>
<keyword evidence="15" id="KW-1185">Reference proteome</keyword>
<organism evidence="14 15">
    <name type="scientific">Nannocystis punicea</name>
    <dbReference type="NCBI Taxonomy" id="2995304"/>
    <lineage>
        <taxon>Bacteria</taxon>
        <taxon>Pseudomonadati</taxon>
        <taxon>Myxococcota</taxon>
        <taxon>Polyangia</taxon>
        <taxon>Nannocystales</taxon>
        <taxon>Nannocystaceae</taxon>
        <taxon>Nannocystis</taxon>
    </lineage>
</organism>
<keyword evidence="14" id="KW-0067">ATP-binding</keyword>
<dbReference type="Pfam" id="PF01590">
    <property type="entry name" value="GAF"/>
    <property type="match status" value="1"/>
</dbReference>
<dbReference type="SUPFAM" id="SSF55874">
    <property type="entry name" value="ATPase domain of HSP90 chaperone/DNA topoisomerase II/histidine kinase"/>
    <property type="match status" value="1"/>
</dbReference>
<dbReference type="CDD" id="cd00075">
    <property type="entry name" value="HATPase"/>
    <property type="match status" value="1"/>
</dbReference>
<dbReference type="SUPFAM" id="SSF47384">
    <property type="entry name" value="Homodimeric domain of signal transducing histidine kinase"/>
    <property type="match status" value="1"/>
</dbReference>
<evidence type="ECO:0000256" key="1">
    <source>
        <dbReference type="ARBA" id="ARBA00000085"/>
    </source>
</evidence>
<dbReference type="InterPro" id="IPR016132">
    <property type="entry name" value="Phyto_chromo_attachment"/>
</dbReference>
<dbReference type="Gene3D" id="3.30.450.20">
    <property type="entry name" value="PAS domain"/>
    <property type="match status" value="1"/>
</dbReference>
<dbReference type="SUPFAM" id="SSF55785">
    <property type="entry name" value="PYP-like sensor domain (PAS domain)"/>
    <property type="match status" value="1"/>
</dbReference>
<sequence>MSVETNPSVPPERLSPDAPDGLDCDREPIHTPGSIQPFGLLLALSEPGLVVQQISANASVFLGRPPEALLGRPVAQILDGESLAALRAATQTVREDEFRPQHVTAAGREFDGLLHRHQGVLLLELEPFDPAQPEPSLRDLIGCALTRIEAARTIDALVEALVQEVQRLTGFDRVVAYRFDQAGHGEVIAEARRDDLEPYLGLHYPASDIPRQARRLYTLNWLRIIPDTSYRPVPLVPPLRPDTEAPLDLSFSILRSVSPIHVEYMHNMGLSASMSVSLVHRGALWGLLSCGHYSGPRHLPYTLRGACEMLGRVASLQIAAMAELEERRCRDEWHSVLTSLEEAMRRAGNDVLAGLAARGPELLELVPAHGAAICSDAGCTLVGETPPPEAIEKLVAWLSDTPCAPIFHTASLPRDFPGAAGFAEVASGLLALRLPRPRPHYVLWFRPEVVRSVEWGGDPNKAFELGATRLHPRRSFALWKEIVRQSSLPWRPGEIEAAEELRRRAIEIDLELQVERAHLAVRLRDDLVAVVSHDLRNPLGVIQMAGAVIAQSIHACDTQPEERRVTLAIDRIQRSATTMSNLIADLLDVAKIESGRFQISLRDQDVKQFLDESIGILRPLAEHKRIDIPPVAAAPGLRAFMDPDRIFQVLSNLIGNAIKFTPEGGTITVTAEQHGKEVVFLVRDTGAGVPEEQRAWIFDRYWQARRAGQSGVGLGLFIVRGIVEAHGGRVWVDSEVGRGAAFRFTLPAA</sequence>
<dbReference type="InterPro" id="IPR050736">
    <property type="entry name" value="Sensor_HK_Regulatory"/>
</dbReference>
<dbReference type="InterPro" id="IPR036890">
    <property type="entry name" value="HATPase_C_sf"/>
</dbReference>
<dbReference type="PANTHER" id="PTHR43711">
    <property type="entry name" value="TWO-COMPONENT HISTIDINE KINASE"/>
    <property type="match status" value="1"/>
</dbReference>
<dbReference type="SMART" id="SM00388">
    <property type="entry name" value="HisKA"/>
    <property type="match status" value="1"/>
</dbReference>
<comment type="similarity">
    <text evidence="2">In the N-terminal section; belongs to the phytochrome family.</text>
</comment>
<keyword evidence="8" id="KW-0157">Chromophore</keyword>
<evidence type="ECO:0000256" key="6">
    <source>
        <dbReference type="ARBA" id="ARBA00022679"/>
    </source>
</evidence>
<dbReference type="PROSITE" id="PS50046">
    <property type="entry name" value="PHYTOCHROME_2"/>
    <property type="match status" value="1"/>
</dbReference>
<feature type="region of interest" description="Disordered" evidence="11">
    <location>
        <begin position="1"/>
        <end position="29"/>
    </location>
</feature>
<dbReference type="SMART" id="SM00065">
    <property type="entry name" value="GAF"/>
    <property type="match status" value="1"/>
</dbReference>
<dbReference type="Gene3D" id="3.30.450.270">
    <property type="match status" value="1"/>
</dbReference>
<dbReference type="EMBL" id="CP114040">
    <property type="protein sequence ID" value="WAS91185.1"/>
    <property type="molecule type" value="Genomic_DNA"/>
</dbReference>
<dbReference type="RefSeq" id="WP_269033549.1">
    <property type="nucleotide sequence ID" value="NZ_CP114040.1"/>
</dbReference>
<evidence type="ECO:0000256" key="2">
    <source>
        <dbReference type="ARBA" id="ARBA00006402"/>
    </source>
</evidence>
<evidence type="ECO:0000256" key="8">
    <source>
        <dbReference type="ARBA" id="ARBA00022991"/>
    </source>
</evidence>
<dbReference type="InterPro" id="IPR013515">
    <property type="entry name" value="Phytochrome_cen-reg"/>
</dbReference>
<evidence type="ECO:0000259" key="13">
    <source>
        <dbReference type="PROSITE" id="PS50109"/>
    </source>
</evidence>
<dbReference type="Gene3D" id="1.10.287.130">
    <property type="match status" value="1"/>
</dbReference>
<evidence type="ECO:0000313" key="15">
    <source>
        <dbReference type="Proteomes" id="UP001164459"/>
    </source>
</evidence>
<dbReference type="SMART" id="SM00387">
    <property type="entry name" value="HATPase_c"/>
    <property type="match status" value="1"/>
</dbReference>
<dbReference type="PROSITE" id="PS50109">
    <property type="entry name" value="HIS_KIN"/>
    <property type="match status" value="1"/>
</dbReference>
<dbReference type="PANTHER" id="PTHR43711:SF1">
    <property type="entry name" value="HISTIDINE KINASE 1"/>
    <property type="match status" value="1"/>
</dbReference>
<proteinExistence type="inferred from homology"/>
<dbReference type="InterPro" id="IPR003594">
    <property type="entry name" value="HATPase_dom"/>
</dbReference>
<dbReference type="InterPro" id="IPR005467">
    <property type="entry name" value="His_kinase_dom"/>
</dbReference>
<keyword evidence="9" id="KW-0902">Two-component regulatory system</keyword>
<dbReference type="InterPro" id="IPR035965">
    <property type="entry name" value="PAS-like_dom_sf"/>
</dbReference>
<accession>A0ABY7GW32</accession>
<evidence type="ECO:0000256" key="4">
    <source>
        <dbReference type="ARBA" id="ARBA00022543"/>
    </source>
</evidence>
<dbReference type="Pfam" id="PF02518">
    <property type="entry name" value="HATPase_c"/>
    <property type="match status" value="1"/>
</dbReference>
<keyword evidence="5" id="KW-0716">Sensory transduction</keyword>
<evidence type="ECO:0000256" key="3">
    <source>
        <dbReference type="ARBA" id="ARBA00012438"/>
    </source>
</evidence>
<feature type="domain" description="Phytochrome chromophore attachment site" evidence="12">
    <location>
        <begin position="153"/>
        <end position="312"/>
    </location>
</feature>
<reference evidence="14" key="1">
    <citation type="submission" date="2022-11" db="EMBL/GenBank/DDBJ databases">
        <title>Minimal conservation of predation-associated metabolite biosynthetic gene clusters underscores biosynthetic potential of Myxococcota including descriptions for ten novel species: Archangium lansinium sp. nov., Myxococcus landrumus sp. nov., Nannocystis bai.</title>
        <authorList>
            <person name="Ahearne A."/>
            <person name="Stevens C."/>
            <person name="Dowd S."/>
        </authorList>
    </citation>
    <scope>NUCLEOTIDE SEQUENCE</scope>
    <source>
        <strain evidence="14">Fl3</strain>
    </source>
</reference>
<dbReference type="Pfam" id="PF00512">
    <property type="entry name" value="HisKA"/>
    <property type="match status" value="1"/>
</dbReference>
<keyword evidence="4" id="KW-0600">Photoreceptor protein</keyword>
<dbReference type="InterPro" id="IPR001294">
    <property type="entry name" value="Phytochrome"/>
</dbReference>
<evidence type="ECO:0000256" key="5">
    <source>
        <dbReference type="ARBA" id="ARBA00022606"/>
    </source>
</evidence>